<feature type="domain" description="DUF6268" evidence="1">
    <location>
        <begin position="81"/>
        <end position="287"/>
    </location>
</feature>
<evidence type="ECO:0000313" key="3">
    <source>
        <dbReference type="Proteomes" id="UP001176883"/>
    </source>
</evidence>
<protein>
    <submittedName>
        <fullName evidence="2">DUF6268 family outer membrane beta-barrel protein</fullName>
    </submittedName>
</protein>
<comment type="caution">
    <text evidence="2">The sequence shown here is derived from an EMBL/GenBank/DDBJ whole genome shotgun (WGS) entry which is preliminary data.</text>
</comment>
<gene>
    <name evidence="2" type="ORF">Q4Q35_06340</name>
</gene>
<sequence length="294" mass="32632">MRKFFMVAFIISIVNKSAGQLNEDIFSFNYSLAPIGNDDIDFSKVDFGISIPVKLKEGLLINSFKADFYSLNYGTSYSFSTTDISKFNGLNYGLKYIYPLSNTWKLNAQVIAALVSNSLSHISYNDLFVGGDVSVTKLLSTNDTSESLTLGVNYTTITGEPRFLPTINYAKQVNDKLSYGIGFPKTYVVYKLSELGTLKSLLSLDGFYSNLSTPISVNLTDQASKASFSSTSLALEYDYEMDDNWGILLRGGYSFTNKYTLLDSGDNKIFDFNTVSKPIFSAGIKFNIKKANKK</sequence>
<dbReference type="RefSeq" id="WP_303277111.1">
    <property type="nucleotide sequence ID" value="NZ_JAUOEK010000071.1"/>
</dbReference>
<evidence type="ECO:0000259" key="1">
    <source>
        <dbReference type="Pfam" id="PF19783"/>
    </source>
</evidence>
<dbReference type="Pfam" id="PF19783">
    <property type="entry name" value="DUF6268"/>
    <property type="match status" value="1"/>
</dbReference>
<proteinExistence type="predicted"/>
<keyword evidence="3" id="KW-1185">Reference proteome</keyword>
<accession>A0ABT8W8I9</accession>
<name>A0ABT8W8I9_9FLAO</name>
<dbReference type="Proteomes" id="UP001176883">
    <property type="component" value="Unassembled WGS sequence"/>
</dbReference>
<dbReference type="SUPFAM" id="SSF56935">
    <property type="entry name" value="Porins"/>
    <property type="match status" value="1"/>
</dbReference>
<evidence type="ECO:0000313" key="2">
    <source>
        <dbReference type="EMBL" id="MDO5969420.1"/>
    </source>
</evidence>
<dbReference type="InterPro" id="IPR046235">
    <property type="entry name" value="DUF6268"/>
</dbReference>
<organism evidence="2 3">
    <name type="scientific">Flavivirga aquimarina</name>
    <dbReference type="NCBI Taxonomy" id="2027862"/>
    <lineage>
        <taxon>Bacteria</taxon>
        <taxon>Pseudomonadati</taxon>
        <taxon>Bacteroidota</taxon>
        <taxon>Flavobacteriia</taxon>
        <taxon>Flavobacteriales</taxon>
        <taxon>Flavobacteriaceae</taxon>
        <taxon>Flavivirga</taxon>
    </lineage>
</organism>
<reference evidence="2" key="1">
    <citation type="submission" date="2023-07" db="EMBL/GenBank/DDBJ databases">
        <title>Two novel species in the genus Flavivirga.</title>
        <authorList>
            <person name="Kwon K."/>
        </authorList>
    </citation>
    <scope>NUCLEOTIDE SEQUENCE</scope>
    <source>
        <strain evidence="2">KCTC 52353</strain>
    </source>
</reference>
<dbReference type="EMBL" id="JAUOEK010000071">
    <property type="protein sequence ID" value="MDO5969420.1"/>
    <property type="molecule type" value="Genomic_DNA"/>
</dbReference>